<name>A0A9D3Y1E0_DREPO</name>
<proteinExistence type="predicted"/>
<protein>
    <submittedName>
        <fullName evidence="1">Uncharacterized protein</fullName>
    </submittedName>
</protein>
<reference evidence="1" key="1">
    <citation type="journal article" date="2019" name="bioRxiv">
        <title>The Genome of the Zebra Mussel, Dreissena polymorpha: A Resource for Invasive Species Research.</title>
        <authorList>
            <person name="McCartney M.A."/>
            <person name="Auch B."/>
            <person name="Kono T."/>
            <person name="Mallez S."/>
            <person name="Zhang Y."/>
            <person name="Obille A."/>
            <person name="Becker A."/>
            <person name="Abrahante J.E."/>
            <person name="Garbe J."/>
            <person name="Badalamenti J.P."/>
            <person name="Herman A."/>
            <person name="Mangelson H."/>
            <person name="Liachko I."/>
            <person name="Sullivan S."/>
            <person name="Sone E.D."/>
            <person name="Koren S."/>
            <person name="Silverstein K.A.T."/>
            <person name="Beckman K.B."/>
            <person name="Gohl D.M."/>
        </authorList>
    </citation>
    <scope>NUCLEOTIDE SEQUENCE</scope>
    <source>
        <strain evidence="1">Duluth1</strain>
        <tissue evidence="1">Whole animal</tissue>
    </source>
</reference>
<reference evidence="1" key="2">
    <citation type="submission" date="2020-11" db="EMBL/GenBank/DDBJ databases">
        <authorList>
            <person name="McCartney M.A."/>
            <person name="Auch B."/>
            <person name="Kono T."/>
            <person name="Mallez S."/>
            <person name="Becker A."/>
            <person name="Gohl D.M."/>
            <person name="Silverstein K.A.T."/>
            <person name="Koren S."/>
            <person name="Bechman K.B."/>
            <person name="Herman A."/>
            <person name="Abrahante J.E."/>
            <person name="Garbe J."/>
        </authorList>
    </citation>
    <scope>NUCLEOTIDE SEQUENCE</scope>
    <source>
        <strain evidence="1">Duluth1</strain>
        <tissue evidence="1">Whole animal</tissue>
    </source>
</reference>
<keyword evidence="2" id="KW-1185">Reference proteome</keyword>
<evidence type="ECO:0000313" key="1">
    <source>
        <dbReference type="EMBL" id="KAH3691284.1"/>
    </source>
</evidence>
<organism evidence="1 2">
    <name type="scientific">Dreissena polymorpha</name>
    <name type="common">Zebra mussel</name>
    <name type="synonym">Mytilus polymorpha</name>
    <dbReference type="NCBI Taxonomy" id="45954"/>
    <lineage>
        <taxon>Eukaryota</taxon>
        <taxon>Metazoa</taxon>
        <taxon>Spiralia</taxon>
        <taxon>Lophotrochozoa</taxon>
        <taxon>Mollusca</taxon>
        <taxon>Bivalvia</taxon>
        <taxon>Autobranchia</taxon>
        <taxon>Heteroconchia</taxon>
        <taxon>Euheterodonta</taxon>
        <taxon>Imparidentia</taxon>
        <taxon>Neoheterodontei</taxon>
        <taxon>Myida</taxon>
        <taxon>Dreissenoidea</taxon>
        <taxon>Dreissenidae</taxon>
        <taxon>Dreissena</taxon>
    </lineage>
</organism>
<dbReference type="Proteomes" id="UP000828390">
    <property type="component" value="Unassembled WGS sequence"/>
</dbReference>
<evidence type="ECO:0000313" key="2">
    <source>
        <dbReference type="Proteomes" id="UP000828390"/>
    </source>
</evidence>
<dbReference type="AlphaFoldDB" id="A0A9D3Y1E0"/>
<sequence>MQKPVLSIFPNSISEKIVRGTQRFVSIVIKNIGEVAAPNADISLPNDPRITLVSLSLVNSSEDAVLGDQLNIAPMMKPV</sequence>
<dbReference type="EMBL" id="JAIWYP010000040">
    <property type="protein sequence ID" value="KAH3691284.1"/>
    <property type="molecule type" value="Genomic_DNA"/>
</dbReference>
<comment type="caution">
    <text evidence="1">The sequence shown here is derived from an EMBL/GenBank/DDBJ whole genome shotgun (WGS) entry which is preliminary data.</text>
</comment>
<gene>
    <name evidence="1" type="ORF">DPMN_192034</name>
</gene>
<accession>A0A9D3Y1E0</accession>